<feature type="region of interest" description="Disordered" evidence="4">
    <location>
        <begin position="62"/>
        <end position="172"/>
    </location>
</feature>
<feature type="compositionally biased region" description="Acidic residues" evidence="4">
    <location>
        <begin position="159"/>
        <end position="171"/>
    </location>
</feature>
<evidence type="ECO:0000256" key="3">
    <source>
        <dbReference type="ARBA" id="ARBA00023242"/>
    </source>
</evidence>
<keyword evidence="2" id="KW-0597">Phosphoprotein</keyword>
<proteinExistence type="predicted"/>
<dbReference type="AlphaFoldDB" id="A0AAD7QVX0"/>
<keyword evidence="3" id="KW-0539">Nucleus</keyword>
<feature type="compositionally biased region" description="Acidic residues" evidence="4">
    <location>
        <begin position="65"/>
        <end position="79"/>
    </location>
</feature>
<reference evidence="5" key="1">
    <citation type="submission" date="2023-03" db="EMBL/GenBank/DDBJ databases">
        <title>Near-Complete genome sequence of Lipomyces tetrasporous NRRL Y-64009, an oleaginous yeast capable of growing on lignocellulosic hydrolysates.</title>
        <authorList>
            <consortium name="Lawrence Berkeley National Laboratory"/>
            <person name="Jagtap S.S."/>
            <person name="Liu J.-J."/>
            <person name="Walukiewicz H.E."/>
            <person name="Pangilinan J."/>
            <person name="Lipzen A."/>
            <person name="Ahrendt S."/>
            <person name="Koriabine M."/>
            <person name="Cobaugh K."/>
            <person name="Salamov A."/>
            <person name="Yoshinaga Y."/>
            <person name="Ng V."/>
            <person name="Daum C."/>
            <person name="Grigoriev I.V."/>
            <person name="Slininger P.J."/>
            <person name="Dien B.S."/>
            <person name="Jin Y.-S."/>
            <person name="Rao C.V."/>
        </authorList>
    </citation>
    <scope>NUCLEOTIDE SEQUENCE</scope>
    <source>
        <strain evidence="5">NRRL Y-64009</strain>
    </source>
</reference>
<dbReference type="EMBL" id="JARPMG010000002">
    <property type="protein sequence ID" value="KAJ8102449.1"/>
    <property type="molecule type" value="Genomic_DNA"/>
</dbReference>
<sequence>MTTTNFSAGSLGLTRAQGTRPCYHEIPQLLADATESQMAKLDKSKAKQPDIAAKKKLEEALRQVEDDEIINSDSDDSFLADDHDKDGGDESDGEGSIALDDVDKFGILKAAGNSPAGTEDDGGSAYHDSESAEDETPSSSGTSDIDGSAQSITTRLSDIESDSPSLEEDDDNAIRSLQKAIDNASRKSEEETFKIKKRKKLGLPTHFTPTVDEDDGTFVPAKKKVTLDDIRAHTSSSFGTRSLARLDELEKRSKGKSEVVKSRLGRRLEARVDRAAAYEIAKAEVGKWEDTVKRNREAEHLEFPLQQSGGVATADITNSVDADAEVYGEKLVYGLEDREFSLDEVVTRRNELRRMRELMFREEMRAKRVKKIKSKTYRKIHKREKERAQEIAAQLEGEPEGEDEEDYDRLVKRARERMELRHKNTSKWARDVKRMNLHKDKGTREELEEMLRRGEDLTRKIEGDDDEITDDDDDDELPSIPDMEEEAENAKGIMTMKFMKEAEERLRKQTREVFEDLRRMEGGDDEIEEQVTDSAIKIINEGRRQYAPGGQEAKGLAEDAVEESNAADYAPGPLERKMATIVVKDGGISSVTSSRQKLNRTESKKVEHKSAEASNPWIQDVEPGSVAKVQSVLSLSKDSTRDAKTEARLKRARKNAEKAANAVANGDADVKINVNQILQVRDVHDDGDAGADGFADSQVTMVYKGGRRAKPAEFQQRELVKRAFAGDDVVREFEAEKKRTIEDEGDKEIDVTLPGWGSWTGKGVRKPQKKFVQKIEGISPKNRKDSKLKNVIINEKAAKRSAKYTAGTVPFPYETREQYERSLRMPIGRQWATQTTVQRLTKPKVMVKPGVVIEPLSAPFAT</sequence>
<name>A0AAD7QVX0_9ASCO</name>
<accession>A0AAD7QVX0</accession>
<dbReference type="Pfam" id="PF04615">
    <property type="entry name" value="Utp14"/>
    <property type="match status" value="1"/>
</dbReference>
<comment type="subcellular location">
    <subcellularLocation>
        <location evidence="1">Nucleus</location>
        <location evidence="1">Nucleolus</location>
    </subcellularLocation>
</comment>
<dbReference type="GO" id="GO:0032040">
    <property type="term" value="C:small-subunit processome"/>
    <property type="evidence" value="ECO:0007669"/>
    <property type="project" value="InterPro"/>
</dbReference>
<evidence type="ECO:0000313" key="5">
    <source>
        <dbReference type="EMBL" id="KAJ8102449.1"/>
    </source>
</evidence>
<protein>
    <submittedName>
        <fullName evidence="5">Small-subunit processome</fullName>
    </submittedName>
</protein>
<feature type="compositionally biased region" description="Basic and acidic residues" evidence="4">
    <location>
        <begin position="599"/>
        <end position="611"/>
    </location>
</feature>
<evidence type="ECO:0000256" key="1">
    <source>
        <dbReference type="ARBA" id="ARBA00004604"/>
    </source>
</evidence>
<dbReference type="PANTHER" id="PTHR14150">
    <property type="entry name" value="U3 SMALL NUCLEOLAR RNA-ASSOCIATED PROTEIN 14"/>
    <property type="match status" value="1"/>
</dbReference>
<organism evidence="5 6">
    <name type="scientific">Lipomyces tetrasporus</name>
    <dbReference type="NCBI Taxonomy" id="54092"/>
    <lineage>
        <taxon>Eukaryota</taxon>
        <taxon>Fungi</taxon>
        <taxon>Dikarya</taxon>
        <taxon>Ascomycota</taxon>
        <taxon>Saccharomycotina</taxon>
        <taxon>Lipomycetes</taxon>
        <taxon>Lipomycetales</taxon>
        <taxon>Lipomycetaceae</taxon>
        <taxon>Lipomyces</taxon>
    </lineage>
</organism>
<feature type="compositionally biased region" description="Acidic residues" evidence="4">
    <location>
        <begin position="463"/>
        <end position="487"/>
    </location>
</feature>
<gene>
    <name evidence="5" type="ORF">POJ06DRAFT_244674</name>
</gene>
<comment type="caution">
    <text evidence="5">The sequence shown here is derived from an EMBL/GenBank/DDBJ whole genome shotgun (WGS) entry which is preliminary data.</text>
</comment>
<keyword evidence="6" id="KW-1185">Reference proteome</keyword>
<dbReference type="GO" id="GO:0006364">
    <property type="term" value="P:rRNA processing"/>
    <property type="evidence" value="ECO:0007669"/>
    <property type="project" value="InterPro"/>
</dbReference>
<evidence type="ECO:0000256" key="2">
    <source>
        <dbReference type="ARBA" id="ARBA00022553"/>
    </source>
</evidence>
<feature type="region of interest" description="Disordered" evidence="4">
    <location>
        <begin position="590"/>
        <end position="619"/>
    </location>
</feature>
<feature type="compositionally biased region" description="Polar residues" evidence="4">
    <location>
        <begin position="137"/>
        <end position="156"/>
    </location>
</feature>
<dbReference type="PANTHER" id="PTHR14150:SF12">
    <property type="entry name" value="U3 SMALL NUCLEOLAR RNA-ASSOCIATED PROTEIN 14 HOMOLOG A"/>
    <property type="match status" value="1"/>
</dbReference>
<dbReference type="InterPro" id="IPR006709">
    <property type="entry name" value="SSU_processome_Utp14"/>
</dbReference>
<evidence type="ECO:0000313" key="6">
    <source>
        <dbReference type="Proteomes" id="UP001217417"/>
    </source>
</evidence>
<dbReference type="Proteomes" id="UP001217417">
    <property type="component" value="Unassembled WGS sequence"/>
</dbReference>
<dbReference type="RefSeq" id="XP_056045899.1">
    <property type="nucleotide sequence ID" value="XM_056186523.1"/>
</dbReference>
<feature type="region of interest" description="Disordered" evidence="4">
    <location>
        <begin position="456"/>
        <end position="492"/>
    </location>
</feature>
<evidence type="ECO:0000256" key="4">
    <source>
        <dbReference type="SAM" id="MobiDB-lite"/>
    </source>
</evidence>
<dbReference type="GeneID" id="80881689"/>